<feature type="transmembrane region" description="Helical" evidence="3">
    <location>
        <begin position="220"/>
        <end position="239"/>
    </location>
</feature>
<reference evidence="4" key="2">
    <citation type="submission" date="2025-08" db="UniProtKB">
        <authorList>
            <consortium name="Ensembl"/>
        </authorList>
    </citation>
    <scope>IDENTIFICATION</scope>
</reference>
<keyword evidence="5" id="KW-1185">Reference proteome</keyword>
<dbReference type="GO" id="GO:0016020">
    <property type="term" value="C:membrane"/>
    <property type="evidence" value="ECO:0007669"/>
    <property type="project" value="UniProtKB-SubCell"/>
</dbReference>
<dbReference type="eggNOG" id="KOG4830">
    <property type="taxonomic scope" value="Eukaryota"/>
</dbReference>
<feature type="transmembrane region" description="Helical" evidence="3">
    <location>
        <begin position="177"/>
        <end position="200"/>
    </location>
</feature>
<dbReference type="HOGENOM" id="CLU_027408_6_2_1"/>
<keyword evidence="3" id="KW-0472">Membrane</keyword>
<dbReference type="Bgee" id="ENSMODG00000022783">
    <property type="expression patterns" value="Expressed in blood and 12 other cell types or tissues"/>
</dbReference>
<organism evidence="4 5">
    <name type="scientific">Monodelphis domestica</name>
    <name type="common">Gray short-tailed opossum</name>
    <dbReference type="NCBI Taxonomy" id="13616"/>
    <lineage>
        <taxon>Eukaryota</taxon>
        <taxon>Metazoa</taxon>
        <taxon>Chordata</taxon>
        <taxon>Craniata</taxon>
        <taxon>Vertebrata</taxon>
        <taxon>Euteleostomi</taxon>
        <taxon>Mammalia</taxon>
        <taxon>Metatheria</taxon>
        <taxon>Didelphimorphia</taxon>
        <taxon>Didelphidae</taxon>
        <taxon>Monodelphis</taxon>
    </lineage>
</organism>
<dbReference type="OMA" id="XEEASSS"/>
<dbReference type="PANTHER" id="PTHR11328">
    <property type="entry name" value="MAJOR FACILITATOR SUPERFAMILY DOMAIN-CONTAINING PROTEIN"/>
    <property type="match status" value="1"/>
</dbReference>
<dbReference type="Ensembl" id="ENSMODT00000028803.2">
    <property type="protein sequence ID" value="ENSMODP00000027261.2"/>
    <property type="gene ID" value="ENSMODG00000022783.2"/>
</dbReference>
<proteinExistence type="inferred from homology"/>
<dbReference type="GeneTree" id="ENSGT00390000005318"/>
<dbReference type="GO" id="GO:0008643">
    <property type="term" value="P:carbohydrate transport"/>
    <property type="evidence" value="ECO:0007669"/>
    <property type="project" value="InterPro"/>
</dbReference>
<dbReference type="GO" id="GO:0015293">
    <property type="term" value="F:symporter activity"/>
    <property type="evidence" value="ECO:0007669"/>
    <property type="project" value="InterPro"/>
</dbReference>
<dbReference type="SUPFAM" id="SSF103473">
    <property type="entry name" value="MFS general substrate transporter"/>
    <property type="match status" value="1"/>
</dbReference>
<feature type="transmembrane region" description="Helical" evidence="3">
    <location>
        <begin position="146"/>
        <end position="165"/>
    </location>
</feature>
<feature type="transmembrane region" description="Helical" evidence="3">
    <location>
        <begin position="259"/>
        <end position="280"/>
    </location>
</feature>
<protein>
    <recommendedName>
        <fullName evidence="6">Major facilitator superfamily domain containing 2B</fullName>
    </recommendedName>
</protein>
<comment type="subcellular location">
    <subcellularLocation>
        <location evidence="1">Membrane</location>
        <topology evidence="1">Multi-pass membrane protein</topology>
    </subcellularLocation>
</comment>
<sequence length="338" mass="35445">WSLLDLALWTGEEAASGEISHYLGAQGGLLALPPGRGLPSRTWLGTRFGRALTSSQRNRGTQSSGVGRLGVISKLCYGIGGAPNQAASSASAFYLHLFLLDVAGVPAAQASALLFVGKLAGAAADPVAGFIISRSPRTHLGRLKPWILGCSPFLALAYFFLWFLPPIAHLQALWYGASYSLFQALSTLLQVPYSALTMFLTQDQQERDSATAYRMTMEMAGTLIGATVHGLIVAGAHEAPRCPEANVTAPGLSQRTSQLYMIAAGVIAGTFPLCAALLTLGTREEDDASVLGPQSVPFVRGLGHTLRHQPYQRFAASFLLISAAVQKPGPAGGVGPAG</sequence>
<dbReference type="AlphaFoldDB" id="H9H8Y1"/>
<evidence type="ECO:0000256" key="3">
    <source>
        <dbReference type="SAM" id="Phobius"/>
    </source>
</evidence>
<dbReference type="STRING" id="13616.ENSMODP00000027261"/>
<dbReference type="Proteomes" id="UP000002280">
    <property type="component" value="Unplaced"/>
</dbReference>
<keyword evidence="3" id="KW-0812">Transmembrane</keyword>
<dbReference type="Gene3D" id="1.20.1250.20">
    <property type="entry name" value="MFS general substrate transporter like domains"/>
    <property type="match status" value="1"/>
</dbReference>
<reference evidence="4" key="3">
    <citation type="submission" date="2025-09" db="UniProtKB">
        <authorList>
            <consortium name="Ensembl"/>
        </authorList>
    </citation>
    <scope>IDENTIFICATION</scope>
</reference>
<evidence type="ECO:0000313" key="5">
    <source>
        <dbReference type="Proteomes" id="UP000002280"/>
    </source>
</evidence>
<dbReference type="Pfam" id="PF13347">
    <property type="entry name" value="MFS_2"/>
    <property type="match status" value="1"/>
</dbReference>
<evidence type="ECO:0000256" key="2">
    <source>
        <dbReference type="ARBA" id="ARBA00008335"/>
    </source>
</evidence>
<dbReference type="PANTHER" id="PTHR11328:SF30">
    <property type="entry name" value="SPHINGOSINE-1-PHOSPHATE TRANSPORTER MFSD2B"/>
    <property type="match status" value="1"/>
</dbReference>
<evidence type="ECO:0000313" key="4">
    <source>
        <dbReference type="Ensembl" id="ENSMODP00000027261.2"/>
    </source>
</evidence>
<evidence type="ECO:0000256" key="1">
    <source>
        <dbReference type="ARBA" id="ARBA00004141"/>
    </source>
</evidence>
<evidence type="ECO:0008006" key="6">
    <source>
        <dbReference type="Google" id="ProtNLM"/>
    </source>
</evidence>
<dbReference type="FunFam" id="1.20.1250.20:FF:000260">
    <property type="entry name" value="Major facilitator superfamily domain containing 2B"/>
    <property type="match status" value="1"/>
</dbReference>
<comment type="similarity">
    <text evidence="2">Belongs to the major facilitator superfamily.</text>
</comment>
<reference evidence="4" key="1">
    <citation type="journal article" date="2007" name="Nature">
        <title>Genome of the marsupial Monodelphis domestica reveals innovation in non-coding sequences.</title>
        <authorList>
            <person name="Mikkelsen T.S."/>
            <person name="Wakefield M.J."/>
            <person name="Aken B."/>
            <person name="Amemiya C.T."/>
            <person name="Chang J.L."/>
            <person name="Duke S."/>
            <person name="Garber M."/>
            <person name="Gentles A.J."/>
            <person name="Goodstadt L."/>
            <person name="Heger A."/>
            <person name="Jurka J."/>
            <person name="Kamal M."/>
            <person name="Mauceli E."/>
            <person name="Searle S.M."/>
            <person name="Sharpe T."/>
            <person name="Baker M.L."/>
            <person name="Batzer M.A."/>
            <person name="Benos P.V."/>
            <person name="Belov K."/>
            <person name="Clamp M."/>
            <person name="Cook A."/>
            <person name="Cuff J."/>
            <person name="Das R."/>
            <person name="Davidow L."/>
            <person name="Deakin J.E."/>
            <person name="Fazzari M.J."/>
            <person name="Glass J.L."/>
            <person name="Grabherr M."/>
            <person name="Greally J.M."/>
            <person name="Gu W."/>
            <person name="Hore T.A."/>
            <person name="Huttley G.A."/>
            <person name="Kleber M."/>
            <person name="Jirtle R.L."/>
            <person name="Koina E."/>
            <person name="Lee J.T."/>
            <person name="Mahony S."/>
            <person name="Marra M.A."/>
            <person name="Miller R.D."/>
            <person name="Nicholls R.D."/>
            <person name="Oda M."/>
            <person name="Papenfuss A.T."/>
            <person name="Parra Z.E."/>
            <person name="Pollock D.D."/>
            <person name="Ray D.A."/>
            <person name="Schein J.E."/>
            <person name="Speed T.P."/>
            <person name="Thompson K."/>
            <person name="VandeBerg J.L."/>
            <person name="Wade C.M."/>
            <person name="Walker J.A."/>
            <person name="Waters P.D."/>
            <person name="Webber C."/>
            <person name="Weidman J.R."/>
            <person name="Xie X."/>
            <person name="Zody M.C."/>
            <person name="Baldwin J."/>
            <person name="Abdouelleil A."/>
            <person name="Abdulkadir J."/>
            <person name="Abebe A."/>
            <person name="Abera B."/>
            <person name="Abreu J."/>
            <person name="Acer S.C."/>
            <person name="Aftuck L."/>
            <person name="Alexander A."/>
            <person name="An P."/>
            <person name="Anderson E."/>
            <person name="Anderson S."/>
            <person name="Arachi H."/>
            <person name="Azer M."/>
            <person name="Bachantsang P."/>
            <person name="Barry A."/>
            <person name="Bayul T."/>
            <person name="Berlin A."/>
            <person name="Bessette D."/>
            <person name="Bloom T."/>
            <person name="Bloom T."/>
            <person name="Boguslavskiy L."/>
            <person name="Bonnet C."/>
            <person name="Boukhgalter B."/>
            <person name="Bourzgui I."/>
            <person name="Brown A."/>
            <person name="Cahill P."/>
            <person name="Channer S."/>
            <person name="Cheshatsang Y."/>
            <person name="Chuda L."/>
            <person name="Citroen M."/>
            <person name="Collymore A."/>
            <person name="Cooke P."/>
            <person name="Costello M."/>
            <person name="D'Aco K."/>
            <person name="Daza R."/>
            <person name="De Haan G."/>
            <person name="DeGray S."/>
            <person name="DeMaso C."/>
            <person name="Dhargay N."/>
            <person name="Dooley K."/>
            <person name="Dooley E."/>
            <person name="Doricent M."/>
            <person name="Dorje P."/>
            <person name="Dorjee K."/>
            <person name="Dupes A."/>
            <person name="Elong R."/>
            <person name="Falk J."/>
            <person name="Farina A."/>
            <person name="Faro S."/>
            <person name="Ferguson D."/>
            <person name="Fisher S."/>
            <person name="Foley C.D."/>
            <person name="Franke A."/>
            <person name="Friedrich D."/>
            <person name="Gadbois L."/>
            <person name="Gearin G."/>
            <person name="Gearin C.R."/>
            <person name="Giannoukos G."/>
            <person name="Goode T."/>
            <person name="Graham J."/>
            <person name="Grandbois E."/>
            <person name="Grewal S."/>
            <person name="Gyaltsen K."/>
            <person name="Hafez N."/>
            <person name="Hagos B."/>
            <person name="Hall J."/>
            <person name="Henson C."/>
            <person name="Hollinger A."/>
            <person name="Honan T."/>
            <person name="Huard M.D."/>
            <person name="Hughes L."/>
            <person name="Hurhula B."/>
            <person name="Husby M.E."/>
            <person name="Kamat A."/>
            <person name="Kanga B."/>
            <person name="Kashin S."/>
            <person name="Khazanovich D."/>
            <person name="Kisner P."/>
            <person name="Lance K."/>
            <person name="Lara M."/>
            <person name="Lee W."/>
            <person name="Lennon N."/>
            <person name="Letendre F."/>
            <person name="LeVine R."/>
            <person name="Lipovsky A."/>
            <person name="Liu X."/>
            <person name="Liu J."/>
            <person name="Liu S."/>
            <person name="Lokyitsang T."/>
            <person name="Lokyitsang Y."/>
            <person name="Lubonja R."/>
            <person name="Lui A."/>
            <person name="MacDonald P."/>
            <person name="Magnisalis V."/>
            <person name="Maru K."/>
            <person name="Matthews C."/>
            <person name="McCusker W."/>
            <person name="McDonough S."/>
            <person name="Mehta T."/>
            <person name="Meldrim J."/>
            <person name="Meneus L."/>
            <person name="Mihai O."/>
            <person name="Mihalev A."/>
            <person name="Mihova T."/>
            <person name="Mittelman R."/>
            <person name="Mlenga V."/>
            <person name="Montmayeur A."/>
            <person name="Mulrain L."/>
            <person name="Navidi A."/>
            <person name="Naylor J."/>
            <person name="Negash T."/>
            <person name="Nguyen T."/>
            <person name="Nguyen N."/>
            <person name="Nicol R."/>
            <person name="Norbu C."/>
            <person name="Norbu N."/>
            <person name="Novod N."/>
            <person name="O'Neill B."/>
            <person name="Osman S."/>
            <person name="Markiewicz E."/>
            <person name="Oyono O.L."/>
            <person name="Patti C."/>
            <person name="Phunkhang P."/>
            <person name="Pierre F."/>
            <person name="Priest M."/>
            <person name="Raghuraman S."/>
            <person name="Rege F."/>
            <person name="Reyes R."/>
            <person name="Rise C."/>
            <person name="Rogov P."/>
            <person name="Ross K."/>
            <person name="Ryan E."/>
            <person name="Settipalli S."/>
            <person name="Shea T."/>
            <person name="Sherpa N."/>
            <person name="Shi L."/>
            <person name="Shih D."/>
            <person name="Sparrow T."/>
            <person name="Spaulding J."/>
            <person name="Stalker J."/>
            <person name="Stange-Thomann N."/>
            <person name="Stavropoulos S."/>
            <person name="Stone C."/>
            <person name="Strader C."/>
            <person name="Tesfaye S."/>
            <person name="Thomson T."/>
            <person name="Thoulutsang Y."/>
            <person name="Thoulutsang D."/>
            <person name="Topham K."/>
            <person name="Topping I."/>
            <person name="Tsamla T."/>
            <person name="Vassiliev H."/>
            <person name="Vo A."/>
            <person name="Wangchuk T."/>
            <person name="Wangdi T."/>
            <person name="Weiand M."/>
            <person name="Wilkinson J."/>
            <person name="Wilson A."/>
            <person name="Yadav S."/>
            <person name="Young G."/>
            <person name="Yu Q."/>
            <person name="Zembek L."/>
            <person name="Zhong D."/>
            <person name="Zimmer A."/>
            <person name="Zwirko Z."/>
            <person name="Jaffe D.B."/>
            <person name="Alvarez P."/>
            <person name="Brockman W."/>
            <person name="Butler J."/>
            <person name="Chin C."/>
            <person name="Gnerre S."/>
            <person name="MacCallum I."/>
            <person name="Graves J.A."/>
            <person name="Ponting C.P."/>
            <person name="Breen M."/>
            <person name="Samollow P.B."/>
            <person name="Lander E.S."/>
            <person name="Lindblad-Toh K."/>
        </authorList>
    </citation>
    <scope>NUCLEOTIDE SEQUENCE [LARGE SCALE GENOMIC DNA]</scope>
</reference>
<accession>H9H8Y1</accession>
<keyword evidence="3" id="KW-1133">Transmembrane helix</keyword>
<dbReference type="InParanoid" id="H9H8Y1"/>
<dbReference type="InterPro" id="IPR039672">
    <property type="entry name" value="MFS_2"/>
</dbReference>
<name>H9H8Y1_MONDO</name>
<dbReference type="InterPro" id="IPR036259">
    <property type="entry name" value="MFS_trans_sf"/>
</dbReference>